<organism evidence="7 8">
    <name type="scientific">Exophiala spinifera</name>
    <dbReference type="NCBI Taxonomy" id="91928"/>
    <lineage>
        <taxon>Eukaryota</taxon>
        <taxon>Fungi</taxon>
        <taxon>Dikarya</taxon>
        <taxon>Ascomycota</taxon>
        <taxon>Pezizomycotina</taxon>
        <taxon>Eurotiomycetes</taxon>
        <taxon>Chaetothyriomycetidae</taxon>
        <taxon>Chaetothyriales</taxon>
        <taxon>Herpotrichiellaceae</taxon>
        <taxon>Exophiala</taxon>
    </lineage>
</organism>
<feature type="transmembrane region" description="Helical" evidence="6">
    <location>
        <begin position="302"/>
        <end position="323"/>
    </location>
</feature>
<evidence type="ECO:0000256" key="5">
    <source>
        <dbReference type="ARBA" id="ARBA00023136"/>
    </source>
</evidence>
<feature type="transmembrane region" description="Helical" evidence="6">
    <location>
        <begin position="356"/>
        <end position="379"/>
    </location>
</feature>
<dbReference type="AlphaFoldDB" id="A0A0D1Y5U8"/>
<feature type="transmembrane region" description="Helical" evidence="6">
    <location>
        <begin position="106"/>
        <end position="129"/>
    </location>
</feature>
<evidence type="ECO:0000256" key="4">
    <source>
        <dbReference type="ARBA" id="ARBA00022989"/>
    </source>
</evidence>
<keyword evidence="3 6" id="KW-0812">Transmembrane</keyword>
<comment type="similarity">
    <text evidence="2">Belongs to the purine-cytosine permease (2.A.39) family.</text>
</comment>
<reference evidence="7 8" key="1">
    <citation type="submission" date="2015-01" db="EMBL/GenBank/DDBJ databases">
        <title>The Genome Sequence of Exophiala spinifera CBS89968.</title>
        <authorList>
            <consortium name="The Broad Institute Genomics Platform"/>
            <person name="Cuomo C."/>
            <person name="de Hoog S."/>
            <person name="Gorbushina A."/>
            <person name="Stielow B."/>
            <person name="Teixiera M."/>
            <person name="Abouelleil A."/>
            <person name="Chapman S.B."/>
            <person name="Priest M."/>
            <person name="Young S.K."/>
            <person name="Wortman J."/>
            <person name="Nusbaum C."/>
            <person name="Birren B."/>
        </authorList>
    </citation>
    <scope>NUCLEOTIDE SEQUENCE [LARGE SCALE GENOMIC DNA]</scope>
    <source>
        <strain evidence="7 8">CBS 89968</strain>
    </source>
</reference>
<evidence type="ECO:0000313" key="7">
    <source>
        <dbReference type="EMBL" id="KIW10286.1"/>
    </source>
</evidence>
<dbReference type="GO" id="GO:0005886">
    <property type="term" value="C:plasma membrane"/>
    <property type="evidence" value="ECO:0007669"/>
    <property type="project" value="TreeGrafter"/>
</dbReference>
<evidence type="ECO:0008006" key="9">
    <source>
        <dbReference type="Google" id="ProtNLM"/>
    </source>
</evidence>
<dbReference type="HOGENOM" id="CLU_021555_2_0_1"/>
<dbReference type="RefSeq" id="XP_016230502.1">
    <property type="nucleotide sequence ID" value="XM_016385558.1"/>
</dbReference>
<gene>
    <name evidence="7" type="ORF">PV08_11248</name>
</gene>
<evidence type="ECO:0000256" key="2">
    <source>
        <dbReference type="ARBA" id="ARBA00008974"/>
    </source>
</evidence>
<keyword evidence="8" id="KW-1185">Reference proteome</keyword>
<feature type="transmembrane region" description="Helical" evidence="6">
    <location>
        <begin position="149"/>
        <end position="174"/>
    </location>
</feature>
<evidence type="ECO:0000256" key="6">
    <source>
        <dbReference type="SAM" id="Phobius"/>
    </source>
</evidence>
<keyword evidence="5 6" id="KW-0472">Membrane</keyword>
<feature type="transmembrane region" description="Helical" evidence="6">
    <location>
        <begin position="195"/>
        <end position="215"/>
    </location>
</feature>
<dbReference type="GO" id="GO:0015205">
    <property type="term" value="F:nucleobase transmembrane transporter activity"/>
    <property type="evidence" value="ECO:0007669"/>
    <property type="project" value="TreeGrafter"/>
</dbReference>
<feature type="transmembrane region" description="Helical" evidence="6">
    <location>
        <begin position="509"/>
        <end position="532"/>
    </location>
</feature>
<evidence type="ECO:0000256" key="3">
    <source>
        <dbReference type="ARBA" id="ARBA00022692"/>
    </source>
</evidence>
<dbReference type="Gene3D" id="1.10.4160.10">
    <property type="entry name" value="Hydantoin permease"/>
    <property type="match status" value="1"/>
</dbReference>
<evidence type="ECO:0000256" key="1">
    <source>
        <dbReference type="ARBA" id="ARBA00004141"/>
    </source>
</evidence>
<accession>A0A0D1Y5U8</accession>
<proteinExistence type="inferred from homology"/>
<dbReference type="VEuPathDB" id="FungiDB:PV08_11248"/>
<feature type="transmembrane region" description="Helical" evidence="6">
    <location>
        <begin position="469"/>
        <end position="489"/>
    </location>
</feature>
<keyword evidence="4 6" id="KW-1133">Transmembrane helix</keyword>
<dbReference type="EMBL" id="KN847500">
    <property type="protein sequence ID" value="KIW10286.1"/>
    <property type="molecule type" value="Genomic_DNA"/>
</dbReference>
<dbReference type="OrthoDB" id="2018619at2759"/>
<evidence type="ECO:0000313" key="8">
    <source>
        <dbReference type="Proteomes" id="UP000053328"/>
    </source>
</evidence>
<dbReference type="GeneID" id="27338331"/>
<sequence length="570" mass="63886">MTLTNKFQERVRRNVQDFKHAFTSREAFVKYVETKPSAAANGTTTETVRNQWTNEDLDISPPGHRTWGWYDYAAFWFNYGFSPGMWYLGAALLANGLTPGQALGCLFLGFVFGSVGIVIHSRAAATYHFGFPVESRLVWGLWGSYFPVIIRALCALIWGGVTIATGGYFTSVLLRCIFGNGYWNMPSHIPESSHITVQQLIGIIVYWFMTCWTLNVPLPKLRRAYEIQMLVTPPVIIGLFIYCMLTGRGHAHQALYDVAPKHGAALSWALLAAVNSGLAKTTTLMVNQPDIARYARNRVAPVWSQLIMFPAASTACAAMGIYATQSIFNAWGNIDWNPWDLNHDMLDHDFSHGRRAGLAIINLVFIFGNTLIELGANVIPFGADFMSLFPRWLNIKRGMWMCYILGVCICPWQILATATGFLKFLNGYSIFLGSFLGMALTDYLVVRKGNVFVGDLYQPRGRYWYLHGVSWRAFATWIISISFMLPGFAQTFGAHIGASGNGWTHLYAFSWFYTCTISSVVYFALSFVGNFAQEERAMPFESLARTNDGVEELQAVEVVSEVHLPVEQKV</sequence>
<name>A0A0D1Y5U8_9EURO</name>
<dbReference type="InterPro" id="IPR045225">
    <property type="entry name" value="Uracil/uridine/allantoin_perm"/>
</dbReference>
<dbReference type="Pfam" id="PF02133">
    <property type="entry name" value="Transp_cyt_pur"/>
    <property type="match status" value="1"/>
</dbReference>
<feature type="transmembrane region" description="Helical" evidence="6">
    <location>
        <begin position="400"/>
        <end position="422"/>
    </location>
</feature>
<protein>
    <recommendedName>
        <fullName evidence="9">NCS1 nucleoside transporter</fullName>
    </recommendedName>
</protein>
<dbReference type="InterPro" id="IPR001248">
    <property type="entry name" value="Pur-cyt_permease"/>
</dbReference>
<dbReference type="PANTHER" id="PTHR30618:SF0">
    <property type="entry name" value="PURINE-URACIL PERMEASE NCS1"/>
    <property type="match status" value="1"/>
</dbReference>
<feature type="transmembrane region" description="Helical" evidence="6">
    <location>
        <begin position="73"/>
        <end position="94"/>
    </location>
</feature>
<feature type="transmembrane region" description="Helical" evidence="6">
    <location>
        <begin position="227"/>
        <end position="245"/>
    </location>
</feature>
<feature type="transmembrane region" description="Helical" evidence="6">
    <location>
        <begin position="428"/>
        <end position="446"/>
    </location>
</feature>
<dbReference type="PANTHER" id="PTHR30618">
    <property type="entry name" value="NCS1 FAMILY PURINE/PYRIMIDINE TRANSPORTER"/>
    <property type="match status" value="1"/>
</dbReference>
<comment type="subcellular location">
    <subcellularLocation>
        <location evidence="1">Membrane</location>
        <topology evidence="1">Multi-pass membrane protein</topology>
    </subcellularLocation>
</comment>
<dbReference type="Proteomes" id="UP000053328">
    <property type="component" value="Unassembled WGS sequence"/>
</dbReference>